<dbReference type="EMBL" id="KM462879">
    <property type="protein sequence ID" value="AIT94952.1"/>
    <property type="molecule type" value="Genomic_DNA"/>
</dbReference>
<accession>A0A097KP66</accession>
<feature type="domain" description="DNA-directed RNA polymerase RpoA/D/Rpb3-type" evidence="11">
    <location>
        <begin position="20"/>
        <end position="479"/>
    </location>
</feature>
<reference evidence="12" key="1">
    <citation type="journal article" date="2014" name="BMC Evol. Biol.">
        <title>Chloroplast phylogenomic analysis resolves deep-level relationships within the green algal class Trebouxiophyceae.</title>
        <authorList>
            <person name="Lemieux C."/>
            <person name="Otis C."/>
            <person name="Turmel M."/>
        </authorList>
    </citation>
    <scope>NUCLEOTIDE SEQUENCE</scope>
</reference>
<keyword evidence="12" id="KW-0934">Plastid</keyword>
<dbReference type="GO" id="GO:0046983">
    <property type="term" value="F:protein dimerization activity"/>
    <property type="evidence" value="ECO:0007669"/>
    <property type="project" value="InterPro"/>
</dbReference>
<sequence length="682" mass="73616">MEHLVLSCLESRLEENGSIYGRFLLGPFKVGQGTTIGTALRRTLLSELQSLAITAAEIKGATHQYSSIPGVRESTLDIVLNLKQIVLTGEIINGLPAVGYLTVQGPKTARARDLKLPNGICCVDEDQHIASVSANGVLTIKFVVSAGKNYVSPHSPSAQTLAPSLFQPKMREGSTIPLALRASGQPFHRLVEMVGRNSPQDVRHGQHPLFREKRLFRLTGGIDDVVVANVARRGAYAAALKSVDSSSALITNAEAARFSATPSILSSPKPGLGPFWLRDNTGSEATGQQEDDKPSLLASRHIVETSQSRFTEHREAGQANRFFLGRDQAPRFRSVKATNLFPGIEEGEGGVFAAGIQQVSTDKPGNTQESTQLGDDNRFIEMTLGETQASSTAPSDGQVLAGLAQRGRQWEANSAPLPIDAVFMPVKKVNFALQIDDQWQEPRERVILEIWTNGSIHPRQAINEAATSLVYLFSLFRQADARSAPIPLARLRPRWSGWGAVDQRGRGSLKTLESQKQEDENRNGDLWPSSRQNTLSRILQDQANGRMIPHKAPSSMDGGSMGWGRGPTARPTERRTSVNPSQGQGCGAWGSWATPGHRGGGSAPPTAPSHRTPRNSSAEALTDNTRHSSIDVANLDLSVQAYAVLKRAGINTLGDLMNSSLDSVLLNPSISREIEATINSLG</sequence>
<dbReference type="SMART" id="SM00662">
    <property type="entry name" value="RPOLD"/>
    <property type="match status" value="1"/>
</dbReference>
<name>A0A097KP66_9CHLO</name>
<feature type="region of interest" description="Disordered" evidence="10">
    <location>
        <begin position="500"/>
        <end position="622"/>
    </location>
</feature>
<comment type="function">
    <text evidence="1">DNA-dependent RNA polymerase catalyzes the transcription of DNA into RNA using the four ribonucleoside triphosphates as substrates.</text>
</comment>
<dbReference type="SUPFAM" id="SSF56553">
    <property type="entry name" value="Insert subdomain of RNA polymerase alpha subunit"/>
    <property type="match status" value="1"/>
</dbReference>
<evidence type="ECO:0000256" key="3">
    <source>
        <dbReference type="ARBA" id="ARBA00012418"/>
    </source>
</evidence>
<dbReference type="GO" id="GO:0005737">
    <property type="term" value="C:cytoplasm"/>
    <property type="evidence" value="ECO:0007669"/>
    <property type="project" value="UniProtKB-ARBA"/>
</dbReference>
<dbReference type="GO" id="GO:0003677">
    <property type="term" value="F:DNA binding"/>
    <property type="evidence" value="ECO:0007669"/>
    <property type="project" value="InterPro"/>
</dbReference>
<evidence type="ECO:0000256" key="4">
    <source>
        <dbReference type="ARBA" id="ARBA00022478"/>
    </source>
</evidence>
<keyword evidence="7" id="KW-0804">Transcription</keyword>
<comment type="catalytic activity">
    <reaction evidence="9">
        <text>RNA(n) + a ribonucleoside 5'-triphosphate = RNA(n+1) + diphosphate</text>
        <dbReference type="Rhea" id="RHEA:21248"/>
        <dbReference type="Rhea" id="RHEA-COMP:14527"/>
        <dbReference type="Rhea" id="RHEA-COMP:17342"/>
        <dbReference type="ChEBI" id="CHEBI:33019"/>
        <dbReference type="ChEBI" id="CHEBI:61557"/>
        <dbReference type="ChEBI" id="CHEBI:140395"/>
        <dbReference type="EC" id="2.7.7.6"/>
    </reaction>
</comment>
<dbReference type="GeneID" id="22160319"/>
<proteinExistence type="inferred from homology"/>
<dbReference type="SUPFAM" id="SSF55257">
    <property type="entry name" value="RBP11-like subunits of RNA polymerase"/>
    <property type="match status" value="1"/>
</dbReference>
<dbReference type="EC" id="2.7.7.6" evidence="3"/>
<organism evidence="12">
    <name type="scientific">Paradoxia multiseta</name>
    <dbReference type="NCBI Taxonomy" id="249350"/>
    <lineage>
        <taxon>Eukaryota</taxon>
        <taxon>Viridiplantae</taxon>
        <taxon>Chlorophyta</taxon>
        <taxon>core chlorophytes</taxon>
        <taxon>Trebouxiophyceae</taxon>
        <taxon>Trebouxiophyceae incertae sedis</taxon>
        <taxon>Coccomyxaceae</taxon>
        <taxon>Paradoxia</taxon>
    </lineage>
</organism>
<comment type="similarity">
    <text evidence="2">Belongs to the RNA polymerase alpha chain family.</text>
</comment>
<keyword evidence="4" id="KW-0240">DNA-directed RNA polymerase</keyword>
<dbReference type="AlphaFoldDB" id="A0A097KP66"/>
<dbReference type="GO" id="GO:0000428">
    <property type="term" value="C:DNA-directed RNA polymerase complex"/>
    <property type="evidence" value="ECO:0007669"/>
    <property type="project" value="UniProtKB-KW"/>
</dbReference>
<dbReference type="SUPFAM" id="SSF47789">
    <property type="entry name" value="C-terminal domain of RNA polymerase alpha subunit"/>
    <property type="match status" value="1"/>
</dbReference>
<feature type="compositionally biased region" description="Polar residues" evidence="10">
    <location>
        <begin position="529"/>
        <end position="543"/>
    </location>
</feature>
<feature type="compositionally biased region" description="Basic and acidic residues" evidence="10">
    <location>
        <begin position="513"/>
        <end position="523"/>
    </location>
</feature>
<dbReference type="CDD" id="cd06928">
    <property type="entry name" value="RNAP_alpha_NTD"/>
    <property type="match status" value="1"/>
</dbReference>
<keyword evidence="12" id="KW-0150">Chloroplast</keyword>
<keyword evidence="5" id="KW-0808">Transferase</keyword>
<evidence type="ECO:0000256" key="5">
    <source>
        <dbReference type="ARBA" id="ARBA00022679"/>
    </source>
</evidence>
<dbReference type="Gene3D" id="3.30.1360.10">
    <property type="entry name" value="RNA polymerase, RBP11-like subunit"/>
    <property type="match status" value="2"/>
</dbReference>
<evidence type="ECO:0000259" key="11">
    <source>
        <dbReference type="SMART" id="SM00662"/>
    </source>
</evidence>
<dbReference type="GO" id="GO:0006351">
    <property type="term" value="P:DNA-templated transcription"/>
    <property type="evidence" value="ECO:0007669"/>
    <property type="project" value="InterPro"/>
</dbReference>
<evidence type="ECO:0000256" key="1">
    <source>
        <dbReference type="ARBA" id="ARBA00004026"/>
    </source>
</evidence>
<dbReference type="Pfam" id="PF03118">
    <property type="entry name" value="RNA_pol_A_CTD"/>
    <property type="match status" value="1"/>
</dbReference>
<evidence type="ECO:0000256" key="6">
    <source>
        <dbReference type="ARBA" id="ARBA00022695"/>
    </source>
</evidence>
<evidence type="ECO:0000256" key="8">
    <source>
        <dbReference type="ARBA" id="ARBA00031776"/>
    </source>
</evidence>
<dbReference type="RefSeq" id="YP_009106113.1">
    <property type="nucleotide sequence ID" value="NC_025540.1"/>
</dbReference>
<dbReference type="Gene3D" id="1.10.150.20">
    <property type="entry name" value="5' to 3' exonuclease, C-terminal subdomain"/>
    <property type="match status" value="1"/>
</dbReference>
<dbReference type="InterPro" id="IPR011263">
    <property type="entry name" value="DNA-dir_RNA_pol_RpoA/D/Rpb3"/>
</dbReference>
<dbReference type="Pfam" id="PF01000">
    <property type="entry name" value="RNA_pol_A_bac"/>
    <property type="match status" value="1"/>
</dbReference>
<dbReference type="InterPro" id="IPR011260">
    <property type="entry name" value="RNAP_asu_C"/>
</dbReference>
<dbReference type="InterPro" id="IPR036643">
    <property type="entry name" value="RNApol_insert_sf"/>
</dbReference>
<evidence type="ECO:0000313" key="12">
    <source>
        <dbReference type="EMBL" id="AIT94952.1"/>
    </source>
</evidence>
<dbReference type="InterPro" id="IPR011262">
    <property type="entry name" value="DNA-dir_RNA_pol_insert"/>
</dbReference>
<evidence type="ECO:0000256" key="9">
    <source>
        <dbReference type="ARBA" id="ARBA00048552"/>
    </source>
</evidence>
<dbReference type="InterPro" id="IPR036603">
    <property type="entry name" value="RBP11-like"/>
</dbReference>
<gene>
    <name evidence="12" type="primary">rpoA</name>
</gene>
<geneLocation type="chloroplast" evidence="12"/>
<dbReference type="Gene3D" id="2.170.120.12">
    <property type="entry name" value="DNA-directed RNA polymerase, insert domain"/>
    <property type="match status" value="1"/>
</dbReference>
<dbReference type="Pfam" id="PF01193">
    <property type="entry name" value="RNA_pol_L"/>
    <property type="match status" value="1"/>
</dbReference>
<dbReference type="GO" id="GO:0003899">
    <property type="term" value="F:DNA-directed RNA polymerase activity"/>
    <property type="evidence" value="ECO:0007669"/>
    <property type="project" value="UniProtKB-EC"/>
</dbReference>
<evidence type="ECO:0000256" key="10">
    <source>
        <dbReference type="SAM" id="MobiDB-lite"/>
    </source>
</evidence>
<keyword evidence="6" id="KW-0548">Nucleotidyltransferase</keyword>
<evidence type="ECO:0000256" key="7">
    <source>
        <dbReference type="ARBA" id="ARBA00023163"/>
    </source>
</evidence>
<evidence type="ECO:0000256" key="2">
    <source>
        <dbReference type="ARBA" id="ARBA00007123"/>
    </source>
</evidence>
<protein>
    <recommendedName>
        <fullName evidence="3">DNA-directed RNA polymerase</fullName>
        <ecNumber evidence="3">2.7.7.6</ecNumber>
    </recommendedName>
    <alternativeName>
        <fullName evidence="8">Plastid-encoded RNA polymerase subunit alpha</fullName>
    </alternativeName>
</protein>